<evidence type="ECO:0000259" key="2">
    <source>
        <dbReference type="Pfam" id="PF12898"/>
    </source>
</evidence>
<feature type="compositionally biased region" description="Low complexity" evidence="1">
    <location>
        <begin position="178"/>
        <end position="195"/>
    </location>
</feature>
<dbReference type="EMBL" id="LGSR01000020">
    <property type="protein sequence ID" value="KOS18563.1"/>
    <property type="molecule type" value="Genomic_DNA"/>
</dbReference>
<gene>
    <name evidence="3" type="ORF">ESCO_001314</name>
</gene>
<evidence type="ECO:0000313" key="4">
    <source>
        <dbReference type="Proteomes" id="UP000053831"/>
    </source>
</evidence>
<accession>A0A0M9VT95</accession>
<dbReference type="OrthoDB" id="3514033at2759"/>
<organism evidence="3 4">
    <name type="scientific">Escovopsis weberi</name>
    <dbReference type="NCBI Taxonomy" id="150374"/>
    <lineage>
        <taxon>Eukaryota</taxon>
        <taxon>Fungi</taxon>
        <taxon>Dikarya</taxon>
        <taxon>Ascomycota</taxon>
        <taxon>Pezizomycotina</taxon>
        <taxon>Sordariomycetes</taxon>
        <taxon>Hypocreomycetidae</taxon>
        <taxon>Hypocreales</taxon>
        <taxon>Hypocreaceae</taxon>
        <taxon>Escovopsis</taxon>
    </lineage>
</organism>
<feature type="compositionally biased region" description="Polar residues" evidence="1">
    <location>
        <begin position="312"/>
        <end position="323"/>
    </location>
</feature>
<comment type="caution">
    <text evidence="3">The sequence shown here is derived from an EMBL/GenBank/DDBJ whole genome shotgun (WGS) entry which is preliminary data.</text>
</comment>
<feature type="region of interest" description="Disordered" evidence="1">
    <location>
        <begin position="306"/>
        <end position="366"/>
    </location>
</feature>
<feature type="region of interest" description="Disordered" evidence="1">
    <location>
        <begin position="178"/>
        <end position="270"/>
    </location>
</feature>
<dbReference type="Proteomes" id="UP000053831">
    <property type="component" value="Unassembled WGS sequence"/>
</dbReference>
<feature type="compositionally biased region" description="Low complexity" evidence="1">
    <location>
        <begin position="218"/>
        <end position="227"/>
    </location>
</feature>
<dbReference type="AlphaFoldDB" id="A0A0M9VT95"/>
<reference evidence="3 4" key="1">
    <citation type="submission" date="2015-07" db="EMBL/GenBank/DDBJ databases">
        <title>The genome of the fungus Escovopsis weberi, a specialized disease agent of ant agriculture.</title>
        <authorList>
            <person name="de Man T.J."/>
            <person name="Stajich J.E."/>
            <person name="Kubicek C.P."/>
            <person name="Chenthamara K."/>
            <person name="Atanasova L."/>
            <person name="Druzhinina I.S."/>
            <person name="Birnbaum S."/>
            <person name="Barribeau S.M."/>
            <person name="Teiling C."/>
            <person name="Suen G."/>
            <person name="Currie C."/>
            <person name="Gerardo N.M."/>
        </authorList>
    </citation>
    <scope>NUCLEOTIDE SEQUENCE [LARGE SCALE GENOMIC DNA]</scope>
</reference>
<name>A0A0M9VT95_ESCWE</name>
<feature type="domain" description="Stc1" evidence="2">
    <location>
        <begin position="17"/>
        <end position="98"/>
    </location>
</feature>
<evidence type="ECO:0000313" key="3">
    <source>
        <dbReference type="EMBL" id="KOS18563.1"/>
    </source>
</evidence>
<keyword evidence="4" id="KW-1185">Reference proteome</keyword>
<proteinExistence type="predicted"/>
<dbReference type="InterPro" id="IPR024630">
    <property type="entry name" value="Stc1"/>
</dbReference>
<dbReference type="STRING" id="150374.A0A0M9VT95"/>
<sequence length="366" mass="39032">MNGNSGKPKENAHAKFRCKVGGEWKELDSFSNTQQKLLQSQLALGKFLEPAHSGMTCKDHTAGSRTQLLCEMCGLRKPIDDFSKSSRRNAVYNCKRCAAWIETQEPDVTPAPLETGHISAEEVAGKIWTERFFDDTDFFAGESRPRAPITAPESLGLGDLAIRPGLDIHALIEKSMSSNASTADSSSASTTASRAPPHLRKKLAAPEQPAKPAPAGPKHPAAPAAQPLGRQLPPHLRGKVRNASAAATKENPKPEAVTQASASDTCSTASFSTATTLRKPEDQDGKTRCVAFNAWDTSGKRHLVIKSKSKSTDAGSTCSSSITPDGLEAGWQTPGPVRPLAMGEKGKGKWPKASEVSARMSTNLPQ</sequence>
<evidence type="ECO:0000256" key="1">
    <source>
        <dbReference type="SAM" id="MobiDB-lite"/>
    </source>
</evidence>
<dbReference type="Pfam" id="PF12898">
    <property type="entry name" value="Stc1"/>
    <property type="match status" value="1"/>
</dbReference>
<feature type="compositionally biased region" description="Low complexity" evidence="1">
    <location>
        <begin position="258"/>
        <end position="270"/>
    </location>
</feature>
<protein>
    <recommendedName>
        <fullName evidence="2">Stc1 domain-containing protein</fullName>
    </recommendedName>
</protein>